<dbReference type="OrthoDB" id="431150at2759"/>
<feature type="non-terminal residue" evidence="1">
    <location>
        <position position="136"/>
    </location>
</feature>
<dbReference type="InterPro" id="IPR044844">
    <property type="entry name" value="Trans_IPPS_euk-type"/>
</dbReference>
<dbReference type="EMBL" id="CAJVPZ010017618">
    <property type="protein sequence ID" value="CAG8681441.1"/>
    <property type="molecule type" value="Genomic_DNA"/>
</dbReference>
<dbReference type="PANTHER" id="PTHR11626">
    <property type="entry name" value="FARNESYL-DIPHOSPHATE FARNESYLTRANSFERASE"/>
    <property type="match status" value="1"/>
</dbReference>
<name>A0A9N9EMC8_9GLOM</name>
<dbReference type="AlphaFoldDB" id="A0A9N9EMC8"/>
<dbReference type="SUPFAM" id="SSF48576">
    <property type="entry name" value="Terpenoid synthases"/>
    <property type="match status" value="1"/>
</dbReference>
<protein>
    <submittedName>
        <fullName evidence="1">3727_t:CDS:1</fullName>
    </submittedName>
</protein>
<dbReference type="GO" id="GO:0045338">
    <property type="term" value="P:farnesyl diphosphate metabolic process"/>
    <property type="evidence" value="ECO:0007669"/>
    <property type="project" value="InterPro"/>
</dbReference>
<reference evidence="1" key="1">
    <citation type="submission" date="2021-06" db="EMBL/GenBank/DDBJ databases">
        <authorList>
            <person name="Kallberg Y."/>
            <person name="Tangrot J."/>
            <person name="Rosling A."/>
        </authorList>
    </citation>
    <scope>NUCLEOTIDE SEQUENCE</scope>
    <source>
        <strain evidence="1">IN212</strain>
    </source>
</reference>
<organism evidence="1 2">
    <name type="scientific">Racocetra fulgida</name>
    <dbReference type="NCBI Taxonomy" id="60492"/>
    <lineage>
        <taxon>Eukaryota</taxon>
        <taxon>Fungi</taxon>
        <taxon>Fungi incertae sedis</taxon>
        <taxon>Mucoromycota</taxon>
        <taxon>Glomeromycotina</taxon>
        <taxon>Glomeromycetes</taxon>
        <taxon>Diversisporales</taxon>
        <taxon>Gigasporaceae</taxon>
        <taxon>Racocetra</taxon>
    </lineage>
</organism>
<keyword evidence="2" id="KW-1185">Reference proteome</keyword>
<sequence>MGNGMADFVSISARDKYSIITLQEFDKYCYYVAGLDLSEKRRFWPKEIWHQYVSEIEDLVLIENRQKALNCLSAIVLNTLHHVSDCLSYLAQLDDPGIFSFAATPLVIGYSTLAFTFKNYDSYKKVVKIRKGEGAK</sequence>
<dbReference type="Gene3D" id="1.10.600.10">
    <property type="entry name" value="Farnesyl Diphosphate Synthase"/>
    <property type="match status" value="1"/>
</dbReference>
<proteinExistence type="predicted"/>
<evidence type="ECO:0000313" key="2">
    <source>
        <dbReference type="Proteomes" id="UP000789396"/>
    </source>
</evidence>
<dbReference type="Proteomes" id="UP000789396">
    <property type="component" value="Unassembled WGS sequence"/>
</dbReference>
<evidence type="ECO:0000313" key="1">
    <source>
        <dbReference type="EMBL" id="CAG8681441.1"/>
    </source>
</evidence>
<gene>
    <name evidence="1" type="ORF">RFULGI_LOCUS9630</name>
</gene>
<dbReference type="GO" id="GO:0051996">
    <property type="term" value="F:squalene synthase [NAD(P)H] activity"/>
    <property type="evidence" value="ECO:0007669"/>
    <property type="project" value="InterPro"/>
</dbReference>
<dbReference type="PANTHER" id="PTHR11626:SF2">
    <property type="entry name" value="SQUALENE SYNTHASE"/>
    <property type="match status" value="1"/>
</dbReference>
<accession>A0A9N9EMC8</accession>
<dbReference type="InterPro" id="IPR008949">
    <property type="entry name" value="Isoprenoid_synthase_dom_sf"/>
</dbReference>
<comment type="caution">
    <text evidence="1">The sequence shown here is derived from an EMBL/GenBank/DDBJ whole genome shotgun (WGS) entry which is preliminary data.</text>
</comment>